<gene>
    <name evidence="2" type="ORF">V5O48_018660</name>
</gene>
<evidence type="ECO:0000313" key="2">
    <source>
        <dbReference type="EMBL" id="KAL0563408.1"/>
    </source>
</evidence>
<feature type="region of interest" description="Disordered" evidence="1">
    <location>
        <begin position="236"/>
        <end position="334"/>
    </location>
</feature>
<comment type="caution">
    <text evidence="2">The sequence shown here is derived from an EMBL/GenBank/DDBJ whole genome shotgun (WGS) entry which is preliminary data.</text>
</comment>
<protein>
    <recommendedName>
        <fullName evidence="4">No apical meristem-associated C-terminal domain-containing protein</fullName>
    </recommendedName>
</protein>
<dbReference type="Proteomes" id="UP001465976">
    <property type="component" value="Unassembled WGS sequence"/>
</dbReference>
<feature type="compositionally biased region" description="Basic residues" evidence="1">
    <location>
        <begin position="29"/>
        <end position="38"/>
    </location>
</feature>
<dbReference type="EMBL" id="JBAHYK010003558">
    <property type="protein sequence ID" value="KAL0563408.1"/>
    <property type="molecule type" value="Genomic_DNA"/>
</dbReference>
<feature type="compositionally biased region" description="Basic and acidic residues" evidence="1">
    <location>
        <begin position="281"/>
        <end position="297"/>
    </location>
</feature>
<feature type="compositionally biased region" description="Basic and acidic residues" evidence="1">
    <location>
        <begin position="39"/>
        <end position="52"/>
    </location>
</feature>
<reference evidence="2 3" key="1">
    <citation type="submission" date="2024-02" db="EMBL/GenBank/DDBJ databases">
        <title>A draft genome for the cacao thread blight pathogen Marasmius crinis-equi.</title>
        <authorList>
            <person name="Cohen S.P."/>
            <person name="Baruah I.K."/>
            <person name="Amoako-Attah I."/>
            <person name="Bukari Y."/>
            <person name="Meinhardt L.W."/>
            <person name="Bailey B.A."/>
        </authorList>
    </citation>
    <scope>NUCLEOTIDE SEQUENCE [LARGE SCALE GENOMIC DNA]</scope>
    <source>
        <strain evidence="2 3">GH-76</strain>
    </source>
</reference>
<sequence>MATTAGRKRKTSPEADVPDTKPNNTAPKSTKKAPSKRRKTDELSGPGDDKNSKGKKIRVNWDIALAEAIVTAIQEKESIKKKLYPPPGPNASTADGGGNTKTVAHWEICVEVFSDHPLYKEAFADALNADEKSRKTLRDSWCGGIKSQLRRMEQVTATIRKEMGQTGMGLTSADQVNTDADSPVSNAWQKYGAKFPWFFRFRDIVGERPNIVLTGIGNSATEIDLDFDLPEDIASSEAPATSDYDADLADNDDVKEGDGDSDVEHDQSQQPEGESTVLDMVESKGEGELGKKGEPKKPGNTKPSKAVEKASTTLTKKTGPRKSESKPAVAPLKTGKKGKMDEFAEIVKVEEVTRQKELELETLKMQEQSKKYQMMESMAKMRHEGKMKRLELKTELRRQELEYKKMKLAGAGVGMAGMSMMGTPAASGSSTTLDYQQLQPIGESSNISGLCLDGNVDMSYFDN</sequence>
<accession>A0ABR3EKM1</accession>
<name>A0ABR3EKM1_9AGAR</name>
<feature type="compositionally biased region" description="Basic and acidic residues" evidence="1">
    <location>
        <begin position="252"/>
        <end position="267"/>
    </location>
</feature>
<evidence type="ECO:0000256" key="1">
    <source>
        <dbReference type="SAM" id="MobiDB-lite"/>
    </source>
</evidence>
<evidence type="ECO:0000313" key="3">
    <source>
        <dbReference type="Proteomes" id="UP001465976"/>
    </source>
</evidence>
<proteinExistence type="predicted"/>
<evidence type="ECO:0008006" key="4">
    <source>
        <dbReference type="Google" id="ProtNLM"/>
    </source>
</evidence>
<feature type="region of interest" description="Disordered" evidence="1">
    <location>
        <begin position="1"/>
        <end position="54"/>
    </location>
</feature>
<keyword evidence="3" id="KW-1185">Reference proteome</keyword>
<organism evidence="2 3">
    <name type="scientific">Marasmius crinis-equi</name>
    <dbReference type="NCBI Taxonomy" id="585013"/>
    <lineage>
        <taxon>Eukaryota</taxon>
        <taxon>Fungi</taxon>
        <taxon>Dikarya</taxon>
        <taxon>Basidiomycota</taxon>
        <taxon>Agaricomycotina</taxon>
        <taxon>Agaricomycetes</taxon>
        <taxon>Agaricomycetidae</taxon>
        <taxon>Agaricales</taxon>
        <taxon>Marasmiineae</taxon>
        <taxon>Marasmiaceae</taxon>
        <taxon>Marasmius</taxon>
    </lineage>
</organism>
<feature type="compositionally biased region" description="Basic residues" evidence="1">
    <location>
        <begin position="1"/>
        <end position="10"/>
    </location>
</feature>